<sequence length="358" mass="37919">MGLLAAALAVLTAAVGFVSVSGNARQTACYALQLDARARMERCMEAVRGYREELGLPLSPEDFHKTGLIGEEYTDITTTLGSIEAKRTAADPDMAALLVRMFSEAGLRSGDRVGAGFSGSFPSLNLAVLCACDAMGLEAVYISSVGASTYGANSPELTFPDMAHRLFLDGLISHDSALVTPGGDRDNGGGVFDEEAFVPILKRVESWGIPVMREEDYQKNLSSRLDVYGADGIDCFVAAGGNITSMGLGDSALSLGQGLLHHTVSPDRLSKTSGLVEWYLAQGIPVINLLNVRKIAADYSMPFDPMARSAPGDSPVYWTTEYPRGPIALALGIALLLLVAARKGRTEFADIKTTGDGK</sequence>
<gene>
    <name evidence="1" type="primary">pgsW</name>
    <name evidence="1" type="ORF">H8717_00680</name>
</gene>
<reference evidence="1 2" key="1">
    <citation type="submission" date="2020-08" db="EMBL/GenBank/DDBJ databases">
        <title>Genome public.</title>
        <authorList>
            <person name="Liu C."/>
            <person name="Sun Q."/>
        </authorList>
    </citation>
    <scope>NUCLEOTIDE SEQUENCE [LARGE SCALE GENOMIC DNA]</scope>
    <source>
        <strain evidence="1 2">BX1</strain>
    </source>
</reference>
<organism evidence="1 2">
    <name type="scientific">Yanshouia hominis</name>
    <dbReference type="NCBI Taxonomy" id="2763673"/>
    <lineage>
        <taxon>Bacteria</taxon>
        <taxon>Bacillati</taxon>
        <taxon>Bacillota</taxon>
        <taxon>Clostridia</taxon>
        <taxon>Eubacteriales</taxon>
        <taxon>Oscillospiraceae</taxon>
        <taxon>Yanshouia</taxon>
    </lineage>
</organism>
<accession>A0ABR7NEU7</accession>
<protein>
    <submittedName>
        <fullName evidence="1">Poly-gamma-glutamate system protein</fullName>
    </submittedName>
</protein>
<evidence type="ECO:0000313" key="1">
    <source>
        <dbReference type="EMBL" id="MBC8574928.1"/>
    </source>
</evidence>
<dbReference type="Proteomes" id="UP000658131">
    <property type="component" value="Unassembled WGS sequence"/>
</dbReference>
<dbReference type="EMBL" id="JACRTB010000001">
    <property type="protein sequence ID" value="MBC8574928.1"/>
    <property type="molecule type" value="Genomic_DNA"/>
</dbReference>
<keyword evidence="2" id="KW-1185">Reference proteome</keyword>
<dbReference type="RefSeq" id="WP_262398619.1">
    <property type="nucleotide sequence ID" value="NZ_JACRTB010000001.1"/>
</dbReference>
<dbReference type="InterPro" id="IPR027602">
    <property type="entry name" value="PGA_system"/>
</dbReference>
<evidence type="ECO:0000313" key="2">
    <source>
        <dbReference type="Proteomes" id="UP000658131"/>
    </source>
</evidence>
<dbReference type="NCBIfam" id="TIGR04332">
    <property type="entry name" value="gamma_Glu_sys"/>
    <property type="match status" value="1"/>
</dbReference>
<proteinExistence type="predicted"/>
<comment type="caution">
    <text evidence="1">The sequence shown here is derived from an EMBL/GenBank/DDBJ whole genome shotgun (WGS) entry which is preliminary data.</text>
</comment>
<name>A0ABR7NEU7_9FIRM</name>